<accession>A0AAD7UE69</accession>
<keyword evidence="4" id="KW-0949">S-adenosyl-L-methionine</keyword>
<dbReference type="AlphaFoldDB" id="A0AAD7UE69"/>
<evidence type="ECO:0000313" key="6">
    <source>
        <dbReference type="EMBL" id="KAJ8602123.1"/>
    </source>
</evidence>
<protein>
    <submittedName>
        <fullName evidence="6">Uncharacterized protein</fullName>
    </submittedName>
</protein>
<keyword evidence="3" id="KW-0808">Transferase</keyword>
<evidence type="ECO:0000256" key="5">
    <source>
        <dbReference type="SAM" id="MobiDB-lite"/>
    </source>
</evidence>
<dbReference type="GO" id="GO:0005737">
    <property type="term" value="C:cytoplasm"/>
    <property type="evidence" value="ECO:0007669"/>
    <property type="project" value="TreeGrafter"/>
</dbReference>
<comment type="similarity">
    <text evidence="1">Belongs to the methyltransferase superfamily. RsmH family.</text>
</comment>
<dbReference type="PANTHER" id="PTHR11265">
    <property type="entry name" value="S-ADENOSYL-METHYLTRANSFERASE MRAW"/>
    <property type="match status" value="1"/>
</dbReference>
<dbReference type="GO" id="GO:0070475">
    <property type="term" value="P:rRNA base methylation"/>
    <property type="evidence" value="ECO:0007669"/>
    <property type="project" value="TreeGrafter"/>
</dbReference>
<dbReference type="InterPro" id="IPR023397">
    <property type="entry name" value="SAM-dep_MeTrfase_MraW_recog"/>
</dbReference>
<dbReference type="Proteomes" id="UP001230188">
    <property type="component" value="Unassembled WGS sequence"/>
</dbReference>
<evidence type="ECO:0000256" key="1">
    <source>
        <dbReference type="ARBA" id="ARBA00010396"/>
    </source>
</evidence>
<dbReference type="InterPro" id="IPR002903">
    <property type="entry name" value="RsmH"/>
</dbReference>
<dbReference type="Gene3D" id="3.40.50.150">
    <property type="entry name" value="Vaccinia Virus protein VP39"/>
    <property type="match status" value="1"/>
</dbReference>
<dbReference type="Gene3D" id="1.10.150.170">
    <property type="entry name" value="Putative methyltransferase TM0872, insert domain"/>
    <property type="match status" value="1"/>
</dbReference>
<dbReference type="SUPFAM" id="SSF53335">
    <property type="entry name" value="S-adenosyl-L-methionine-dependent methyltransferases"/>
    <property type="match status" value="1"/>
</dbReference>
<reference evidence="6" key="1">
    <citation type="submission" date="2023-01" db="EMBL/GenBank/DDBJ databases">
        <title>Metagenome sequencing of chrysophaentin producing Chrysophaeum taylorii.</title>
        <authorList>
            <person name="Davison J."/>
            <person name="Bewley C."/>
        </authorList>
    </citation>
    <scope>NUCLEOTIDE SEQUENCE</scope>
    <source>
        <strain evidence="6">NIES-1699</strain>
    </source>
</reference>
<dbReference type="NCBIfam" id="TIGR00006">
    <property type="entry name" value="16S rRNA (cytosine(1402)-N(4))-methyltransferase RsmH"/>
    <property type="match status" value="1"/>
</dbReference>
<evidence type="ECO:0000256" key="2">
    <source>
        <dbReference type="ARBA" id="ARBA00022603"/>
    </source>
</evidence>
<dbReference type="InterPro" id="IPR029063">
    <property type="entry name" value="SAM-dependent_MTases_sf"/>
</dbReference>
<feature type="region of interest" description="Disordered" evidence="5">
    <location>
        <begin position="290"/>
        <end position="312"/>
    </location>
</feature>
<keyword evidence="2" id="KW-0489">Methyltransferase</keyword>
<dbReference type="SUPFAM" id="SSF81799">
    <property type="entry name" value="Putative methyltransferase TM0872, insert domain"/>
    <property type="match status" value="1"/>
</dbReference>
<proteinExistence type="inferred from homology"/>
<comment type="caution">
    <text evidence="6">The sequence shown here is derived from an EMBL/GenBank/DDBJ whole genome shotgun (WGS) entry which is preliminary data.</text>
</comment>
<evidence type="ECO:0000313" key="7">
    <source>
        <dbReference type="Proteomes" id="UP001230188"/>
    </source>
</evidence>
<gene>
    <name evidence="6" type="ORF">CTAYLR_001627</name>
</gene>
<evidence type="ECO:0000256" key="4">
    <source>
        <dbReference type="ARBA" id="ARBA00022691"/>
    </source>
</evidence>
<name>A0AAD7UE69_9STRA</name>
<dbReference type="HAMAP" id="MF_01007">
    <property type="entry name" value="16SrRNA_methyltr_H"/>
    <property type="match status" value="1"/>
</dbReference>
<keyword evidence="7" id="KW-1185">Reference proteome</keyword>
<feature type="compositionally biased region" description="Basic residues" evidence="5">
    <location>
        <begin position="297"/>
        <end position="312"/>
    </location>
</feature>
<evidence type="ECO:0000256" key="3">
    <source>
        <dbReference type="ARBA" id="ARBA00022679"/>
    </source>
</evidence>
<organism evidence="6 7">
    <name type="scientific">Chrysophaeum taylorii</name>
    <dbReference type="NCBI Taxonomy" id="2483200"/>
    <lineage>
        <taxon>Eukaryota</taxon>
        <taxon>Sar</taxon>
        <taxon>Stramenopiles</taxon>
        <taxon>Ochrophyta</taxon>
        <taxon>Pelagophyceae</taxon>
        <taxon>Pelagomonadales</taxon>
        <taxon>Pelagomonadaceae</taxon>
        <taxon>Chrysophaeum</taxon>
    </lineage>
</organism>
<sequence>MLWFAPTVAWSARRVVRCWYHVPVMAEEVVEYLVTAPNGTYVDGTLGGGGHSAALLEKLGPSATVVGVDRDAAAIDFARSRVRDPRFRCVEANFDTIDIACDGVLLDLGVSSKQLDDGGRGFSFRNEGPLDMRMGREGATAWGIVNRMDETEFSHLLRTFGEERLARRIARAVARARPIETTTQLAEVVEGVVPGPHKLKSVARVFQAIRLLVNDELGALERLLHKLPVIVNPGGRVVVISYHSLEDRRVKRAIRSGRVDVRDPPKDHFGANLSPWTDVLGSKAPLLPSQAEIARNPRARSAKLRVAQRRRR</sequence>
<dbReference type="PANTHER" id="PTHR11265:SF0">
    <property type="entry name" value="12S RRNA N4-METHYLCYTIDINE METHYLTRANSFERASE"/>
    <property type="match status" value="1"/>
</dbReference>
<dbReference type="EMBL" id="JAQMWT010000390">
    <property type="protein sequence ID" value="KAJ8602123.1"/>
    <property type="molecule type" value="Genomic_DNA"/>
</dbReference>
<dbReference type="PIRSF" id="PIRSF004486">
    <property type="entry name" value="MraW"/>
    <property type="match status" value="1"/>
</dbReference>
<dbReference type="Pfam" id="PF01795">
    <property type="entry name" value="Methyltransf_5"/>
    <property type="match status" value="1"/>
</dbReference>
<dbReference type="GO" id="GO:0071424">
    <property type="term" value="F:rRNA (cytosine-N4-)-methyltransferase activity"/>
    <property type="evidence" value="ECO:0007669"/>
    <property type="project" value="TreeGrafter"/>
</dbReference>